<dbReference type="AlphaFoldDB" id="A0A6A1VXN3"/>
<keyword evidence="9" id="KW-1185">Reference proteome</keyword>
<reference evidence="8 9" key="1">
    <citation type="journal article" date="2019" name="Plant Biotechnol. J.">
        <title>The red bayberry genome and genetic basis of sex determination.</title>
        <authorList>
            <person name="Jia H.M."/>
            <person name="Jia H.J."/>
            <person name="Cai Q.L."/>
            <person name="Wang Y."/>
            <person name="Zhao H.B."/>
            <person name="Yang W.F."/>
            <person name="Wang G.Y."/>
            <person name="Li Y.H."/>
            <person name="Zhan D.L."/>
            <person name="Shen Y.T."/>
            <person name="Niu Q.F."/>
            <person name="Chang L."/>
            <person name="Qiu J."/>
            <person name="Zhao L."/>
            <person name="Xie H.B."/>
            <person name="Fu W.Y."/>
            <person name="Jin J."/>
            <person name="Li X.W."/>
            <person name="Jiao Y."/>
            <person name="Zhou C.C."/>
            <person name="Tu T."/>
            <person name="Chai C.Y."/>
            <person name="Gao J.L."/>
            <person name="Fan L.J."/>
            <person name="van de Weg E."/>
            <person name="Wang J.Y."/>
            <person name="Gao Z.S."/>
        </authorList>
    </citation>
    <scope>NUCLEOTIDE SEQUENCE [LARGE SCALE GENOMIC DNA]</scope>
    <source>
        <tissue evidence="8">Leaves</tissue>
    </source>
</reference>
<feature type="region of interest" description="Disordered" evidence="6">
    <location>
        <begin position="65"/>
        <end position="122"/>
    </location>
</feature>
<dbReference type="Gene3D" id="3.30.530.20">
    <property type="match status" value="1"/>
</dbReference>
<evidence type="ECO:0000256" key="3">
    <source>
        <dbReference type="ARBA" id="ARBA00023155"/>
    </source>
</evidence>
<name>A0A6A1VXN3_9ROSI</name>
<dbReference type="InterPro" id="IPR023393">
    <property type="entry name" value="START-like_dom_sf"/>
</dbReference>
<evidence type="ECO:0000256" key="5">
    <source>
        <dbReference type="ARBA" id="ARBA00023242"/>
    </source>
</evidence>
<evidence type="ECO:0000259" key="7">
    <source>
        <dbReference type="PROSITE" id="PS50848"/>
    </source>
</evidence>
<dbReference type="GO" id="GO:0003677">
    <property type="term" value="F:DNA binding"/>
    <property type="evidence" value="ECO:0007669"/>
    <property type="project" value="UniProtKB-KW"/>
</dbReference>
<dbReference type="SMART" id="SM00234">
    <property type="entry name" value="START"/>
    <property type="match status" value="1"/>
</dbReference>
<protein>
    <submittedName>
        <fullName evidence="8">Homeobox-leucine zipper protein MERISTEM L1</fullName>
    </submittedName>
</protein>
<organism evidence="8 9">
    <name type="scientific">Morella rubra</name>
    <name type="common">Chinese bayberry</name>
    <dbReference type="NCBI Taxonomy" id="262757"/>
    <lineage>
        <taxon>Eukaryota</taxon>
        <taxon>Viridiplantae</taxon>
        <taxon>Streptophyta</taxon>
        <taxon>Embryophyta</taxon>
        <taxon>Tracheophyta</taxon>
        <taxon>Spermatophyta</taxon>
        <taxon>Magnoliopsida</taxon>
        <taxon>eudicotyledons</taxon>
        <taxon>Gunneridae</taxon>
        <taxon>Pentapetalae</taxon>
        <taxon>rosids</taxon>
        <taxon>fabids</taxon>
        <taxon>Fagales</taxon>
        <taxon>Myricaceae</taxon>
        <taxon>Morella</taxon>
    </lineage>
</organism>
<dbReference type="Pfam" id="PF25797">
    <property type="entry name" value="PDF2_C"/>
    <property type="match status" value="1"/>
</dbReference>
<keyword evidence="5" id="KW-0539">Nucleus</keyword>
<gene>
    <name evidence="8" type="ORF">CJ030_MR4G005993</name>
</gene>
<dbReference type="GO" id="GO:0008289">
    <property type="term" value="F:lipid binding"/>
    <property type="evidence" value="ECO:0007669"/>
    <property type="project" value="InterPro"/>
</dbReference>
<keyword evidence="2 8" id="KW-0238">DNA-binding</keyword>
<dbReference type="OrthoDB" id="1569773at2759"/>
<dbReference type="InterPro" id="IPR057993">
    <property type="entry name" value="HD-Zip_IV_C"/>
</dbReference>
<sequence length="668" mass="74389">MLNMDGVGPSRKGTPKFGKCTQKIENSDPVKLTGHEIFGNDGGDANIDRINHRLKALNIAQDDQLPFSDGKNMEHEGQLGFDPDVNSKMNGSLQDLEDAGSAPVTPRSCPRQSPEDYHSDCGSNSNVGSNIHRASDLLMAVSLFSEENKMRITEVANAAMEELTRKALGRAPLWKLQGDGKTEILDYAEYMREFRYIDIALMELMKMVEVGDNQPLPSYPDICESSFESEYYKPSLPQEPEPEPLHTEASREIGRVRMNPACLVQWLMDVKQWSMVFSNIVSNAMILGVLSSTGLEGDYNQTLQVMTAEFHAPSPLVPIRESYFARYCKKITPLGTWGIVDVSLEDIFPYPSIKFIRRPSGCVIEPMPNGCSKVTWVEHVEVDNGRVPNMFQLLVASGFAFSAKRWFNTITRQCERFETLLSKSTPTNSSVLLSQAERASLLKLSERMMRIFCLDISASTVNMWMPLPNMPGAEDVRFMTQFSVSERGKPPGASVGFATSLWLPASPKLLFNFLRHQSYRNKWDILCYGHSVREVAYIINGEKPENRVSIVQVVASPVLYLQESYSDTTGSYVVYAPLDDHALTFVLNGGSTDKVSILPSGFAVLPDRPVLEGEESRGSILTVAFHMVDPASMEGYVPPASLNIMLEIITETIMSVRNALTTNKNPKN</sequence>
<evidence type="ECO:0000256" key="6">
    <source>
        <dbReference type="SAM" id="MobiDB-lite"/>
    </source>
</evidence>
<keyword evidence="1" id="KW-0805">Transcription regulation</keyword>
<dbReference type="Proteomes" id="UP000516437">
    <property type="component" value="Chromosome 4"/>
</dbReference>
<dbReference type="EMBL" id="RXIC02000022">
    <property type="protein sequence ID" value="KAB1215340.1"/>
    <property type="molecule type" value="Genomic_DNA"/>
</dbReference>
<comment type="caution">
    <text evidence="8">The sequence shown here is derived from an EMBL/GenBank/DDBJ whole genome shotgun (WGS) entry which is preliminary data.</text>
</comment>
<dbReference type="InterPro" id="IPR042160">
    <property type="entry name" value="HD-Zip_IV"/>
</dbReference>
<feature type="domain" description="START" evidence="7">
    <location>
        <begin position="145"/>
        <end position="419"/>
    </location>
</feature>
<dbReference type="SUPFAM" id="SSF55961">
    <property type="entry name" value="Bet v1-like"/>
    <property type="match status" value="2"/>
</dbReference>
<evidence type="ECO:0000256" key="1">
    <source>
        <dbReference type="ARBA" id="ARBA00023015"/>
    </source>
</evidence>
<dbReference type="CDD" id="cd08875">
    <property type="entry name" value="START_ArGLABRA2_like"/>
    <property type="match status" value="1"/>
</dbReference>
<dbReference type="InterPro" id="IPR002913">
    <property type="entry name" value="START_lipid-bd_dom"/>
</dbReference>
<accession>A0A6A1VXN3</accession>
<evidence type="ECO:0000313" key="9">
    <source>
        <dbReference type="Proteomes" id="UP000516437"/>
    </source>
</evidence>
<proteinExistence type="predicted"/>
<evidence type="ECO:0000256" key="4">
    <source>
        <dbReference type="ARBA" id="ARBA00023163"/>
    </source>
</evidence>
<dbReference type="PROSITE" id="PS50848">
    <property type="entry name" value="START"/>
    <property type="match status" value="1"/>
</dbReference>
<dbReference type="PANTHER" id="PTHR45654">
    <property type="entry name" value="HOMEOBOX-LEUCINE ZIPPER PROTEIN MERISTEM L1"/>
    <property type="match status" value="1"/>
</dbReference>
<keyword evidence="3 8" id="KW-0371">Homeobox</keyword>
<keyword evidence="4" id="KW-0804">Transcription</keyword>
<dbReference type="Pfam" id="PF01852">
    <property type="entry name" value="START"/>
    <property type="match status" value="1"/>
</dbReference>
<dbReference type="PANTHER" id="PTHR45654:SF48">
    <property type="entry name" value="START DOMAIN-CONTAINING PROTEIN"/>
    <property type="match status" value="1"/>
</dbReference>
<evidence type="ECO:0000256" key="2">
    <source>
        <dbReference type="ARBA" id="ARBA00023125"/>
    </source>
</evidence>
<evidence type="ECO:0000313" key="8">
    <source>
        <dbReference type="EMBL" id="KAB1215340.1"/>
    </source>
</evidence>